<evidence type="ECO:0000259" key="8">
    <source>
        <dbReference type="Pfam" id="PF14322"/>
    </source>
</evidence>
<protein>
    <submittedName>
        <fullName evidence="9">RagB/SusD family nutrient uptake outer membrane protein</fullName>
    </submittedName>
</protein>
<name>A0A2S7IGR9_9BACT</name>
<dbReference type="SUPFAM" id="SSF48452">
    <property type="entry name" value="TPR-like"/>
    <property type="match status" value="1"/>
</dbReference>
<proteinExistence type="inferred from homology"/>
<evidence type="ECO:0000313" key="9">
    <source>
        <dbReference type="EMBL" id="PQA54982.1"/>
    </source>
</evidence>
<dbReference type="AlphaFoldDB" id="A0A2S7IGR9"/>
<dbReference type="PROSITE" id="PS51257">
    <property type="entry name" value="PROKAR_LIPOPROTEIN"/>
    <property type="match status" value="1"/>
</dbReference>
<feature type="domain" description="SusD-like N-terminal" evidence="8">
    <location>
        <begin position="50"/>
        <end position="217"/>
    </location>
</feature>
<evidence type="ECO:0000259" key="7">
    <source>
        <dbReference type="Pfam" id="PF07980"/>
    </source>
</evidence>
<comment type="caution">
    <text evidence="9">The sequence shown here is derived from an EMBL/GenBank/DDBJ whole genome shotgun (WGS) entry which is preliminary data.</text>
</comment>
<feature type="chain" id="PRO_5015405644" evidence="6">
    <location>
        <begin position="19"/>
        <end position="616"/>
    </location>
</feature>
<evidence type="ECO:0000256" key="5">
    <source>
        <dbReference type="ARBA" id="ARBA00023237"/>
    </source>
</evidence>
<dbReference type="InterPro" id="IPR012944">
    <property type="entry name" value="SusD_RagB_dom"/>
</dbReference>
<comment type="subcellular location">
    <subcellularLocation>
        <location evidence="1">Cell outer membrane</location>
    </subcellularLocation>
</comment>
<dbReference type="Proteomes" id="UP000239590">
    <property type="component" value="Unassembled WGS sequence"/>
</dbReference>
<dbReference type="OrthoDB" id="5694214at2"/>
<dbReference type="GO" id="GO:0009279">
    <property type="term" value="C:cell outer membrane"/>
    <property type="evidence" value="ECO:0007669"/>
    <property type="project" value="UniProtKB-SubCell"/>
</dbReference>
<keyword evidence="3 6" id="KW-0732">Signal</keyword>
<reference evidence="10" key="1">
    <citation type="submission" date="2018-02" db="EMBL/GenBank/DDBJ databases">
        <title>Genome sequencing of Solimonas sp. HR-BB.</title>
        <authorList>
            <person name="Lee Y."/>
            <person name="Jeon C.O."/>
        </authorList>
    </citation>
    <scope>NUCLEOTIDE SEQUENCE [LARGE SCALE GENOMIC DNA]</scope>
    <source>
        <strain evidence="10">HR-U</strain>
    </source>
</reference>
<dbReference type="Gene3D" id="1.25.40.390">
    <property type="match status" value="1"/>
</dbReference>
<dbReference type="Pfam" id="PF14322">
    <property type="entry name" value="SusD-like_3"/>
    <property type="match status" value="1"/>
</dbReference>
<keyword evidence="5" id="KW-0998">Cell outer membrane</keyword>
<organism evidence="9 10">
    <name type="scientific">Siphonobacter curvatus</name>
    <dbReference type="NCBI Taxonomy" id="2094562"/>
    <lineage>
        <taxon>Bacteria</taxon>
        <taxon>Pseudomonadati</taxon>
        <taxon>Bacteroidota</taxon>
        <taxon>Cytophagia</taxon>
        <taxon>Cytophagales</taxon>
        <taxon>Cytophagaceae</taxon>
        <taxon>Siphonobacter</taxon>
    </lineage>
</organism>
<keyword evidence="4" id="KW-0472">Membrane</keyword>
<feature type="domain" description="RagB/SusD" evidence="7">
    <location>
        <begin position="294"/>
        <end position="614"/>
    </location>
</feature>
<dbReference type="InterPro" id="IPR033985">
    <property type="entry name" value="SusD-like_N"/>
</dbReference>
<keyword evidence="10" id="KW-1185">Reference proteome</keyword>
<evidence type="ECO:0000313" key="10">
    <source>
        <dbReference type="Proteomes" id="UP000239590"/>
    </source>
</evidence>
<evidence type="ECO:0000256" key="6">
    <source>
        <dbReference type="SAM" id="SignalP"/>
    </source>
</evidence>
<dbReference type="InterPro" id="IPR011990">
    <property type="entry name" value="TPR-like_helical_dom_sf"/>
</dbReference>
<comment type="similarity">
    <text evidence="2">Belongs to the SusD family.</text>
</comment>
<evidence type="ECO:0000256" key="2">
    <source>
        <dbReference type="ARBA" id="ARBA00006275"/>
    </source>
</evidence>
<evidence type="ECO:0000256" key="3">
    <source>
        <dbReference type="ARBA" id="ARBA00022729"/>
    </source>
</evidence>
<feature type="signal peptide" evidence="6">
    <location>
        <begin position="1"/>
        <end position="18"/>
    </location>
</feature>
<dbReference type="Pfam" id="PF07980">
    <property type="entry name" value="SusD_RagB"/>
    <property type="match status" value="1"/>
</dbReference>
<evidence type="ECO:0000256" key="1">
    <source>
        <dbReference type="ARBA" id="ARBA00004442"/>
    </source>
</evidence>
<evidence type="ECO:0000256" key="4">
    <source>
        <dbReference type="ARBA" id="ARBA00023136"/>
    </source>
</evidence>
<sequence length="616" mass="68806">MMKLSLGLLAMAFLLSLAGCTTELDTEPTNILPEQGVFTDKALAQSVLANFYASVNYGQTNSNHGNYHLLDEANLSYGPATTTDAEKIIPRDFFQTYDYGLVRRMNQFLAGIRSNAARSALLEADRSNLEAQCLFLRAWYHFCMARCFGGMPILGDTVYTYESGIDPVRFQVPRSTEAGIYDYVIAQCDLAAANLTSAKTTNGGVANKWAALMLKARAAVYAGSIANYGNKITPSIRTQNWEAGIPADQASKYYKIAFETAEQVIQQSPYVLQIDPTNLGESFYKATSVKSGNTEVIWAMDRLRPNVVTQFTNFTMPYSHRDFTDGNALGVVLNLVEAFENKDGSAPQIKTKNDDGSYVFYNSVEDPFTKKDARLWGTVLYPNAPYRQTPVILQAGQLNKSGNEYVIRTSSVGGRDPEGNLITSINGPVANSDNFVNKTGFLVRKFLDETPNAGLNPGFSEMWWPRFRIAEAYLIAAEAAFELGDKAKAVTNLNATRRRGGITPVTESTITFNHIVNEYRVEFAFEDHRYWDLKRWRLAHTIWNGTPNDPTAQMYSLFPYKVVAAGDANNGKWVFTKQVSYKMAPNPRNFPLMNYYMAIQPSWRANNPKLVYNPLQ</sequence>
<gene>
    <name evidence="9" type="ORF">C5O19_20765</name>
</gene>
<dbReference type="EMBL" id="PTRA01000005">
    <property type="protein sequence ID" value="PQA54982.1"/>
    <property type="molecule type" value="Genomic_DNA"/>
</dbReference>
<accession>A0A2S7IGR9</accession>